<dbReference type="EMBL" id="CP036426">
    <property type="protein sequence ID" value="QDV32412.1"/>
    <property type="molecule type" value="Genomic_DNA"/>
</dbReference>
<evidence type="ECO:0000259" key="2">
    <source>
        <dbReference type="Pfam" id="PF12706"/>
    </source>
</evidence>
<organism evidence="3 4">
    <name type="scientific">Tautonia plasticadhaerens</name>
    <dbReference type="NCBI Taxonomy" id="2527974"/>
    <lineage>
        <taxon>Bacteria</taxon>
        <taxon>Pseudomonadati</taxon>
        <taxon>Planctomycetota</taxon>
        <taxon>Planctomycetia</taxon>
        <taxon>Isosphaerales</taxon>
        <taxon>Isosphaeraceae</taxon>
        <taxon>Tautonia</taxon>
    </lineage>
</organism>
<proteinExistence type="predicted"/>
<dbReference type="InterPro" id="IPR036866">
    <property type="entry name" value="RibonucZ/Hydroxyglut_hydro"/>
</dbReference>
<dbReference type="AlphaFoldDB" id="A0A518GUZ5"/>
<dbReference type="KEGG" id="tpla:ElP_02440"/>
<dbReference type="PANTHER" id="PTHR46018:SF2">
    <property type="entry name" value="ZINC PHOSPHODIESTERASE ELAC PROTEIN 1"/>
    <property type="match status" value="1"/>
</dbReference>
<evidence type="ECO:0000256" key="1">
    <source>
        <dbReference type="SAM" id="MobiDB-lite"/>
    </source>
</evidence>
<feature type="compositionally biased region" description="Pro residues" evidence="1">
    <location>
        <begin position="344"/>
        <end position="353"/>
    </location>
</feature>
<evidence type="ECO:0000313" key="4">
    <source>
        <dbReference type="Proteomes" id="UP000317835"/>
    </source>
</evidence>
<dbReference type="Pfam" id="PF12706">
    <property type="entry name" value="Lactamase_B_2"/>
    <property type="match status" value="1"/>
</dbReference>
<gene>
    <name evidence="3" type="primary">rnz</name>
    <name evidence="3" type="ORF">ElP_02440</name>
</gene>
<dbReference type="Gene3D" id="3.60.15.10">
    <property type="entry name" value="Ribonuclease Z/Hydroxyacylglutathione hydrolase-like"/>
    <property type="match status" value="1"/>
</dbReference>
<keyword evidence="4" id="KW-1185">Reference proteome</keyword>
<dbReference type="SUPFAM" id="SSF56281">
    <property type="entry name" value="Metallo-hydrolase/oxidoreductase"/>
    <property type="match status" value="1"/>
</dbReference>
<evidence type="ECO:0000313" key="3">
    <source>
        <dbReference type="EMBL" id="QDV32412.1"/>
    </source>
</evidence>
<feature type="region of interest" description="Disordered" evidence="1">
    <location>
        <begin position="333"/>
        <end position="369"/>
    </location>
</feature>
<accession>A0A518GUZ5</accession>
<dbReference type="GO" id="GO:0042781">
    <property type="term" value="F:3'-tRNA processing endoribonuclease activity"/>
    <property type="evidence" value="ECO:0007669"/>
    <property type="project" value="UniProtKB-EC"/>
</dbReference>
<dbReference type="Proteomes" id="UP000317835">
    <property type="component" value="Chromosome"/>
</dbReference>
<dbReference type="PANTHER" id="PTHR46018">
    <property type="entry name" value="ZINC PHOSPHODIESTERASE ELAC PROTEIN 1"/>
    <property type="match status" value="1"/>
</dbReference>
<sequence length="369" mass="40175">MPDAPLPRRTATEFHLVNGSTGDPLLFVDYPGRDDALLFDAGENGRLPASRLSDLAAVFLTHHHVDHLVGFDRVLRANLDRDKDLRVVGPEGTIDRITARVRTYEYPFFPFQKLRLHLLELGADRLRSAVLDWGAGLPPAEAAERPVDPADLTPTVFENDLLRVEAARVDHTVPCLSFAIVEAPGYHVDGPSLRGGPLRPGPWVSRAMTLLRSGAPGETPVEVDGGIFPLARLRDRYFRKGRGGRIAYVVDTLWSDASRPALLRLCRRATRLYCDSFYAGADLKKARTHKHMTAPQAAELARDAGADHLTLIHVSSRYAGRLDALVAEAAATFPDVTAEDPEGGPLPPSPSPRPRARRGGSPPGEASPA</sequence>
<keyword evidence="3" id="KW-0378">Hydrolase</keyword>
<feature type="compositionally biased region" description="Low complexity" evidence="1">
    <location>
        <begin position="359"/>
        <end position="369"/>
    </location>
</feature>
<protein>
    <submittedName>
        <fullName evidence="3">Ribonuclease Z</fullName>
        <ecNumber evidence="3">3.1.26.11</ecNumber>
    </submittedName>
</protein>
<dbReference type="InterPro" id="IPR001279">
    <property type="entry name" value="Metallo-B-lactamas"/>
</dbReference>
<feature type="domain" description="Metallo-beta-lactamase" evidence="2">
    <location>
        <begin position="38"/>
        <end position="101"/>
    </location>
</feature>
<name>A0A518GUZ5_9BACT</name>
<dbReference type="RefSeq" id="WP_197446630.1">
    <property type="nucleotide sequence ID" value="NZ_CP036426.1"/>
</dbReference>
<reference evidence="3 4" key="1">
    <citation type="submission" date="2019-02" db="EMBL/GenBank/DDBJ databases">
        <title>Deep-cultivation of Planctomycetes and their phenomic and genomic characterization uncovers novel biology.</title>
        <authorList>
            <person name="Wiegand S."/>
            <person name="Jogler M."/>
            <person name="Boedeker C."/>
            <person name="Pinto D."/>
            <person name="Vollmers J."/>
            <person name="Rivas-Marin E."/>
            <person name="Kohn T."/>
            <person name="Peeters S.H."/>
            <person name="Heuer A."/>
            <person name="Rast P."/>
            <person name="Oberbeckmann S."/>
            <person name="Bunk B."/>
            <person name="Jeske O."/>
            <person name="Meyerdierks A."/>
            <person name="Storesund J.E."/>
            <person name="Kallscheuer N."/>
            <person name="Luecker S."/>
            <person name="Lage O.M."/>
            <person name="Pohl T."/>
            <person name="Merkel B.J."/>
            <person name="Hornburger P."/>
            <person name="Mueller R.-W."/>
            <person name="Bruemmer F."/>
            <person name="Labrenz M."/>
            <person name="Spormann A.M."/>
            <person name="Op den Camp H."/>
            <person name="Overmann J."/>
            <person name="Amann R."/>
            <person name="Jetten M.S.M."/>
            <person name="Mascher T."/>
            <person name="Medema M.H."/>
            <person name="Devos D.P."/>
            <person name="Kaster A.-K."/>
            <person name="Ovreas L."/>
            <person name="Rohde M."/>
            <person name="Galperin M.Y."/>
            <person name="Jogler C."/>
        </authorList>
    </citation>
    <scope>NUCLEOTIDE SEQUENCE [LARGE SCALE GENOMIC DNA]</scope>
    <source>
        <strain evidence="3 4">ElP</strain>
    </source>
</reference>
<dbReference type="EC" id="3.1.26.11" evidence="3"/>